<organism evidence="1 2">
    <name type="scientific">Priestia megaterium</name>
    <name type="common">Bacillus megaterium</name>
    <dbReference type="NCBI Taxonomy" id="1404"/>
    <lineage>
        <taxon>Bacteria</taxon>
        <taxon>Bacillati</taxon>
        <taxon>Bacillota</taxon>
        <taxon>Bacilli</taxon>
        <taxon>Bacillales</taxon>
        <taxon>Bacillaceae</taxon>
        <taxon>Priestia</taxon>
    </lineage>
</organism>
<keyword evidence="1" id="KW-0614">Plasmid</keyword>
<name>A0A6M6E676_PRIMG</name>
<reference evidence="1 2" key="1">
    <citation type="submission" date="2019-10" db="EMBL/GenBank/DDBJ databases">
        <title>Complete genome sequences for adaption low water activity.</title>
        <authorList>
            <person name="Zhao L."/>
            <person name="Zhong J."/>
        </authorList>
    </citation>
    <scope>NUCLEOTIDE SEQUENCE [LARGE SCALE GENOMIC DNA]</scope>
    <source>
        <strain evidence="1 2">FDU301</strain>
        <plasmid evidence="2">pfdu301a</plasmid>
    </source>
</reference>
<dbReference type="EMBL" id="CP045273">
    <property type="protein sequence ID" value="QJX81024.1"/>
    <property type="molecule type" value="Genomic_DNA"/>
</dbReference>
<dbReference type="Proteomes" id="UP000501076">
    <property type="component" value="Plasmid pFDU301A"/>
</dbReference>
<geneLocation type="plasmid" evidence="2">
    <name>pfdu301a</name>
</geneLocation>
<dbReference type="InterPro" id="IPR009414">
    <property type="entry name" value="DUF1064"/>
</dbReference>
<dbReference type="Gene3D" id="3.40.91.30">
    <property type="match status" value="1"/>
</dbReference>
<accession>A0A6M6E676</accession>
<gene>
    <name evidence="1" type="ORF">FDZ14_31555</name>
</gene>
<evidence type="ECO:0000313" key="2">
    <source>
        <dbReference type="Proteomes" id="UP000501076"/>
    </source>
</evidence>
<evidence type="ECO:0000313" key="1">
    <source>
        <dbReference type="EMBL" id="QJX81024.1"/>
    </source>
</evidence>
<dbReference type="AlphaFoldDB" id="A0A6M6E676"/>
<protein>
    <submittedName>
        <fullName evidence="1">DUF1064 domain-containing protein</fullName>
    </submittedName>
</protein>
<sequence length="142" mass="16774">MNQTKSKYGANKIVINDIKFDSMLEANYYLHLLKEKEQGSIIDFDLKPSFTLQPSFKKNDKKFHPIKYIADFSVFLLSGETLIVDTKGVITPDFKIKQKLFEYTHPDLTLKVLKYVESYGGWIEYDNWLKEKNKRKKEKKKP</sequence>
<proteinExistence type="predicted"/>
<dbReference type="Pfam" id="PF06356">
    <property type="entry name" value="DUF1064"/>
    <property type="match status" value="1"/>
</dbReference>